<dbReference type="InterPro" id="IPR005151">
    <property type="entry name" value="Tail-specific_protease"/>
</dbReference>
<dbReference type="Pfam" id="PF03572">
    <property type="entry name" value="Peptidase_S41"/>
    <property type="match status" value="1"/>
</dbReference>
<dbReference type="AlphaFoldDB" id="A0A1K1N6Z7"/>
<reference evidence="2 3" key="1">
    <citation type="submission" date="2016-11" db="EMBL/GenBank/DDBJ databases">
        <authorList>
            <person name="Jaros S."/>
            <person name="Januszkiewicz K."/>
            <person name="Wedrychowicz H."/>
        </authorList>
    </citation>
    <scope>NUCLEOTIDE SEQUENCE [LARGE SCALE GENOMIC DNA]</scope>
    <source>
        <strain evidence="2 3">YL228</strain>
    </source>
</reference>
<dbReference type="GO" id="GO:0007165">
    <property type="term" value="P:signal transduction"/>
    <property type="evidence" value="ECO:0007669"/>
    <property type="project" value="TreeGrafter"/>
</dbReference>
<dbReference type="Pfam" id="PF17820">
    <property type="entry name" value="PDZ_6"/>
    <property type="match status" value="1"/>
</dbReference>
<gene>
    <name evidence="2" type="ORF">SAMN02910280_1774</name>
</gene>
<dbReference type="Proteomes" id="UP000183461">
    <property type="component" value="Unassembled WGS sequence"/>
</dbReference>
<dbReference type="GO" id="GO:0004175">
    <property type="term" value="F:endopeptidase activity"/>
    <property type="evidence" value="ECO:0007669"/>
    <property type="project" value="TreeGrafter"/>
</dbReference>
<dbReference type="InterPro" id="IPR029045">
    <property type="entry name" value="ClpP/crotonase-like_dom_sf"/>
</dbReference>
<organism evidence="2 3">
    <name type="scientific">Ruminococcus flavefaciens</name>
    <dbReference type="NCBI Taxonomy" id="1265"/>
    <lineage>
        <taxon>Bacteria</taxon>
        <taxon>Bacillati</taxon>
        <taxon>Bacillota</taxon>
        <taxon>Clostridia</taxon>
        <taxon>Eubacteriales</taxon>
        <taxon>Oscillospiraceae</taxon>
        <taxon>Ruminococcus</taxon>
    </lineage>
</organism>
<dbReference type="GO" id="GO:0006508">
    <property type="term" value="P:proteolysis"/>
    <property type="evidence" value="ECO:0007669"/>
    <property type="project" value="UniProtKB-KW"/>
</dbReference>
<dbReference type="EMBL" id="FPIP01000003">
    <property type="protein sequence ID" value="SFW31021.1"/>
    <property type="molecule type" value="Genomic_DNA"/>
</dbReference>
<proteinExistence type="predicted"/>
<evidence type="ECO:0000313" key="2">
    <source>
        <dbReference type="EMBL" id="SFW31021.1"/>
    </source>
</evidence>
<keyword evidence="2" id="KW-0378">Hydrolase</keyword>
<dbReference type="PROSITE" id="PS50106">
    <property type="entry name" value="PDZ"/>
    <property type="match status" value="1"/>
</dbReference>
<dbReference type="Gene3D" id="2.30.42.10">
    <property type="match status" value="1"/>
</dbReference>
<dbReference type="GO" id="GO:0030288">
    <property type="term" value="C:outer membrane-bounded periplasmic space"/>
    <property type="evidence" value="ECO:0007669"/>
    <property type="project" value="TreeGrafter"/>
</dbReference>
<dbReference type="SUPFAM" id="SSF52096">
    <property type="entry name" value="ClpP/crotonase"/>
    <property type="match status" value="1"/>
</dbReference>
<dbReference type="InterPro" id="IPR036034">
    <property type="entry name" value="PDZ_sf"/>
</dbReference>
<dbReference type="InterPro" id="IPR041489">
    <property type="entry name" value="PDZ_6"/>
</dbReference>
<evidence type="ECO:0000313" key="3">
    <source>
        <dbReference type="Proteomes" id="UP000183461"/>
    </source>
</evidence>
<dbReference type="PANTHER" id="PTHR32060:SF30">
    <property type="entry name" value="CARBOXY-TERMINAL PROCESSING PROTEASE CTPA"/>
    <property type="match status" value="1"/>
</dbReference>
<protein>
    <submittedName>
        <fullName evidence="2">Carboxyl-terminal processing protease</fullName>
    </submittedName>
</protein>
<accession>A0A1K1N6Z7</accession>
<sequence>MTRNMVGGLINGLNDRYTSCLDANSSIENNVNFSAQLQTAGFCITYDDYSDNILINNVEPNSQAEKMGLCRGDLILSIDGVSVREAGYYNIIGSLVGKSNTSVELLVDHNGEQRYLTYVREKNIESSKEVGSELLDKGIFYYRFNQFDLNSANSFSYELDSMMAKNDISGLIIDLRKNSGGITDEAVKLFDFFAPAGNQLMAEEVKTGKQIVYCTSNDIKYKDMKVVVLVSEKSLSSSEVLAAFFKDTGLGTVVGTQTGGKGVFQMKRSFNDFYHYNIVAGYYYVNNLPNYNGVGITPDVVVDMDPKLIGTDDDIQLKKALEILS</sequence>
<dbReference type="InterPro" id="IPR001478">
    <property type="entry name" value="PDZ"/>
</dbReference>
<dbReference type="GO" id="GO:0008236">
    <property type="term" value="F:serine-type peptidase activity"/>
    <property type="evidence" value="ECO:0007669"/>
    <property type="project" value="InterPro"/>
</dbReference>
<keyword evidence="2" id="KW-0645">Protease</keyword>
<evidence type="ECO:0000259" key="1">
    <source>
        <dbReference type="PROSITE" id="PS50106"/>
    </source>
</evidence>
<dbReference type="SMART" id="SM00228">
    <property type="entry name" value="PDZ"/>
    <property type="match status" value="1"/>
</dbReference>
<feature type="domain" description="PDZ" evidence="1">
    <location>
        <begin position="41"/>
        <end position="122"/>
    </location>
</feature>
<dbReference type="PANTHER" id="PTHR32060">
    <property type="entry name" value="TAIL-SPECIFIC PROTEASE"/>
    <property type="match status" value="1"/>
</dbReference>
<dbReference type="CDD" id="cd06567">
    <property type="entry name" value="Peptidase_S41"/>
    <property type="match status" value="1"/>
</dbReference>
<dbReference type="SUPFAM" id="SSF50156">
    <property type="entry name" value="PDZ domain-like"/>
    <property type="match status" value="1"/>
</dbReference>
<dbReference type="Gene3D" id="3.90.226.10">
    <property type="entry name" value="2-enoyl-CoA Hydratase, Chain A, domain 1"/>
    <property type="match status" value="1"/>
</dbReference>
<dbReference type="SMART" id="SM00245">
    <property type="entry name" value="TSPc"/>
    <property type="match status" value="1"/>
</dbReference>
<name>A0A1K1N6Z7_RUMFL</name>